<feature type="region of interest" description="Disordered" evidence="1">
    <location>
        <begin position="1"/>
        <end position="55"/>
    </location>
</feature>
<sequence>MIISNEDTITHKDQAFKTTDSTTVDAPPPDYASAIQTTQTQTPEPKKRAPSSSQADNYISIIQPVGPIECTYVLDPFLHVPQALLPPLSYGETEWMRKNLALNGKLGTINADITLHRSEGPQDGDAAVMEGRIQKKRINMEAQTSVGTINFKLRESPPSKKCLPFSLSCSAHIGSIVLFIPRSFRGFVDVHATIGQVNLTPGVAERARWIGSRLGKRRCFVGDFRALAESQNGIEENDSKWTGDEVDLQTWVGSIEIAYIDETVVGRSL</sequence>
<evidence type="ECO:0000259" key="2">
    <source>
        <dbReference type="Pfam" id="PF24016"/>
    </source>
</evidence>
<evidence type="ECO:0000256" key="1">
    <source>
        <dbReference type="SAM" id="MobiDB-lite"/>
    </source>
</evidence>
<dbReference type="OrthoDB" id="2593559at2759"/>
<dbReference type="InterPro" id="IPR055754">
    <property type="entry name" value="DUF7330"/>
</dbReference>
<dbReference type="Proteomes" id="UP000297245">
    <property type="component" value="Unassembled WGS sequence"/>
</dbReference>
<reference evidence="3 4" key="1">
    <citation type="journal article" date="2019" name="Nat. Ecol. Evol.">
        <title>Megaphylogeny resolves global patterns of mushroom evolution.</title>
        <authorList>
            <person name="Varga T."/>
            <person name="Krizsan K."/>
            <person name="Foldi C."/>
            <person name="Dima B."/>
            <person name="Sanchez-Garcia M."/>
            <person name="Sanchez-Ramirez S."/>
            <person name="Szollosi G.J."/>
            <person name="Szarkandi J.G."/>
            <person name="Papp V."/>
            <person name="Albert L."/>
            <person name="Andreopoulos W."/>
            <person name="Angelini C."/>
            <person name="Antonin V."/>
            <person name="Barry K.W."/>
            <person name="Bougher N.L."/>
            <person name="Buchanan P."/>
            <person name="Buyck B."/>
            <person name="Bense V."/>
            <person name="Catcheside P."/>
            <person name="Chovatia M."/>
            <person name="Cooper J."/>
            <person name="Damon W."/>
            <person name="Desjardin D."/>
            <person name="Finy P."/>
            <person name="Geml J."/>
            <person name="Haridas S."/>
            <person name="Hughes K."/>
            <person name="Justo A."/>
            <person name="Karasinski D."/>
            <person name="Kautmanova I."/>
            <person name="Kiss B."/>
            <person name="Kocsube S."/>
            <person name="Kotiranta H."/>
            <person name="LaButti K.M."/>
            <person name="Lechner B.E."/>
            <person name="Liimatainen K."/>
            <person name="Lipzen A."/>
            <person name="Lukacs Z."/>
            <person name="Mihaltcheva S."/>
            <person name="Morgado L.N."/>
            <person name="Niskanen T."/>
            <person name="Noordeloos M.E."/>
            <person name="Ohm R.A."/>
            <person name="Ortiz-Santana B."/>
            <person name="Ovrebo C."/>
            <person name="Racz N."/>
            <person name="Riley R."/>
            <person name="Savchenko A."/>
            <person name="Shiryaev A."/>
            <person name="Soop K."/>
            <person name="Spirin V."/>
            <person name="Szebenyi C."/>
            <person name="Tomsovsky M."/>
            <person name="Tulloss R.E."/>
            <person name="Uehling J."/>
            <person name="Grigoriev I.V."/>
            <person name="Vagvolgyi C."/>
            <person name="Papp T."/>
            <person name="Martin F.M."/>
            <person name="Miettinen O."/>
            <person name="Hibbett D.S."/>
            <person name="Nagy L.G."/>
        </authorList>
    </citation>
    <scope>NUCLEOTIDE SEQUENCE [LARGE SCALE GENOMIC DNA]</scope>
    <source>
        <strain evidence="3 4">CBS 962.96</strain>
    </source>
</reference>
<feature type="domain" description="DUF7330" evidence="2">
    <location>
        <begin position="57"/>
        <end position="262"/>
    </location>
</feature>
<accession>A0A4S8LPU4</accession>
<evidence type="ECO:0000313" key="3">
    <source>
        <dbReference type="EMBL" id="THU91354.1"/>
    </source>
</evidence>
<dbReference type="AlphaFoldDB" id="A0A4S8LPU4"/>
<gene>
    <name evidence="3" type="ORF">K435DRAFT_727380</name>
</gene>
<protein>
    <recommendedName>
        <fullName evidence="2">DUF7330 domain-containing protein</fullName>
    </recommendedName>
</protein>
<dbReference type="Pfam" id="PF24016">
    <property type="entry name" value="DUF7330"/>
    <property type="match status" value="1"/>
</dbReference>
<proteinExistence type="predicted"/>
<name>A0A4S8LPU4_DENBC</name>
<keyword evidence="4" id="KW-1185">Reference proteome</keyword>
<organism evidence="3 4">
    <name type="scientific">Dendrothele bispora (strain CBS 962.96)</name>
    <dbReference type="NCBI Taxonomy" id="1314807"/>
    <lineage>
        <taxon>Eukaryota</taxon>
        <taxon>Fungi</taxon>
        <taxon>Dikarya</taxon>
        <taxon>Basidiomycota</taxon>
        <taxon>Agaricomycotina</taxon>
        <taxon>Agaricomycetes</taxon>
        <taxon>Agaricomycetidae</taxon>
        <taxon>Agaricales</taxon>
        <taxon>Agaricales incertae sedis</taxon>
        <taxon>Dendrothele</taxon>
    </lineage>
</organism>
<dbReference type="EMBL" id="ML179308">
    <property type="protein sequence ID" value="THU91354.1"/>
    <property type="molecule type" value="Genomic_DNA"/>
</dbReference>
<evidence type="ECO:0000313" key="4">
    <source>
        <dbReference type="Proteomes" id="UP000297245"/>
    </source>
</evidence>